<protein>
    <submittedName>
        <fullName evidence="1">Uncharacterized protein</fullName>
    </submittedName>
</protein>
<dbReference type="AlphaFoldDB" id="A0A2P8D7B8"/>
<comment type="caution">
    <text evidence="1">The sequence shown here is derived from an EMBL/GenBank/DDBJ whole genome shotgun (WGS) entry which is preliminary data.</text>
</comment>
<sequence>MPSIRCICDHIISLGAIPSPNKYLVIPDVTVEDFVEEIKANPSDEQIFDSLHKIAKDLAKCASCGRIWIDEKNDNVYRSYAPE</sequence>
<dbReference type="Proteomes" id="UP000240572">
    <property type="component" value="Unassembled WGS sequence"/>
</dbReference>
<dbReference type="EMBL" id="PYGD01000002">
    <property type="protein sequence ID" value="PSK93103.1"/>
    <property type="molecule type" value="Genomic_DNA"/>
</dbReference>
<reference evidence="1 2" key="1">
    <citation type="submission" date="2018-03" db="EMBL/GenBank/DDBJ databases">
        <title>Genomic Encyclopedia of Type Strains, Phase III (KMG-III): the genomes of soil and plant-associated and newly described type strains.</title>
        <authorList>
            <person name="Whitman W."/>
        </authorList>
    </citation>
    <scope>NUCLEOTIDE SEQUENCE [LARGE SCALE GENOMIC DNA]</scope>
    <source>
        <strain evidence="1 2">CGMCC 1.12700</strain>
    </source>
</reference>
<organism evidence="1 2">
    <name type="scientific">Taibaiella chishuiensis</name>
    <dbReference type="NCBI Taxonomy" id="1434707"/>
    <lineage>
        <taxon>Bacteria</taxon>
        <taxon>Pseudomonadati</taxon>
        <taxon>Bacteroidota</taxon>
        <taxon>Chitinophagia</taxon>
        <taxon>Chitinophagales</taxon>
        <taxon>Chitinophagaceae</taxon>
        <taxon>Taibaiella</taxon>
    </lineage>
</organism>
<accession>A0A2P8D7B8</accession>
<proteinExistence type="predicted"/>
<keyword evidence="2" id="KW-1185">Reference proteome</keyword>
<name>A0A2P8D7B8_9BACT</name>
<gene>
    <name evidence="1" type="ORF">B0I18_10272</name>
</gene>
<evidence type="ECO:0000313" key="2">
    <source>
        <dbReference type="Proteomes" id="UP000240572"/>
    </source>
</evidence>
<evidence type="ECO:0000313" key="1">
    <source>
        <dbReference type="EMBL" id="PSK93103.1"/>
    </source>
</evidence>